<dbReference type="SUPFAM" id="SSF51445">
    <property type="entry name" value="(Trans)glycosidases"/>
    <property type="match status" value="1"/>
</dbReference>
<reference evidence="4 5" key="1">
    <citation type="submission" date="2020-04" db="EMBL/GenBank/DDBJ databases">
        <authorList>
            <person name="Yin C."/>
        </authorList>
    </citation>
    <scope>NUCLEOTIDE SEQUENCE [LARGE SCALE GENOMIC DNA]</scope>
    <source>
        <strain evidence="4 5">Ae27</strain>
    </source>
</reference>
<feature type="compositionally biased region" description="Basic and acidic residues" evidence="1">
    <location>
        <begin position="23"/>
        <end position="33"/>
    </location>
</feature>
<dbReference type="InterPro" id="IPR017853">
    <property type="entry name" value="GH"/>
</dbReference>
<feature type="compositionally biased region" description="Polar residues" evidence="1">
    <location>
        <begin position="34"/>
        <end position="43"/>
    </location>
</feature>
<protein>
    <recommendedName>
        <fullName evidence="3">Glycoside-hydrolase family GH114 TIM-barrel domain-containing protein</fullName>
    </recommendedName>
</protein>
<dbReference type="Pfam" id="PF03537">
    <property type="entry name" value="Glyco_hydro_114"/>
    <property type="match status" value="1"/>
</dbReference>
<evidence type="ECO:0000256" key="1">
    <source>
        <dbReference type="SAM" id="MobiDB-lite"/>
    </source>
</evidence>
<feature type="region of interest" description="Disordered" evidence="1">
    <location>
        <begin position="23"/>
        <end position="43"/>
    </location>
</feature>
<keyword evidence="5" id="KW-1185">Reference proteome</keyword>
<sequence length="342" mass="38801">MRLFCSILTFAMMGVLSLSSCSKKEQSDNDNKTVSKTSPKASTEQINYGQELRTFIQDISSWARTRKPDFIVVAQNSTELLTTTGDTSDPIVPEYLNALNGIGREELYYGYENHDNAATPAAVTKEWVRFGKRATANHLTVLVTDYCDQAPLIAASYQKNEANGFISFATGSRQLQTIPAGAPNHENANNINSLADAKNFLYLISPDDQYLNKLKATNYDVLVIDAFQPDKKITWTPAQINSLKVKKNGGKRLVLAYMSMGQAEDYRWYWKPEWNDKHPAWMAELDPEWEGNYYVRYWMPEWKAYIYGNADSYTQKILDAGFDGTYLDPVDASSYWENPVTK</sequence>
<accession>A0A847RQ42</accession>
<feature type="chain" id="PRO_5032799878" description="Glycoside-hydrolase family GH114 TIM-barrel domain-containing protein" evidence="2">
    <location>
        <begin position="21"/>
        <end position="342"/>
    </location>
</feature>
<dbReference type="PROSITE" id="PS51257">
    <property type="entry name" value="PROKAR_LIPOPROTEIN"/>
    <property type="match status" value="1"/>
</dbReference>
<dbReference type="AlphaFoldDB" id="A0A847RQ42"/>
<dbReference type="PANTHER" id="PTHR35882">
    <property type="entry name" value="PELA"/>
    <property type="match status" value="1"/>
</dbReference>
<feature type="signal peptide" evidence="2">
    <location>
        <begin position="1"/>
        <end position="20"/>
    </location>
</feature>
<evidence type="ECO:0000259" key="3">
    <source>
        <dbReference type="Pfam" id="PF03537"/>
    </source>
</evidence>
<comment type="caution">
    <text evidence="4">The sequence shown here is derived from an EMBL/GenBank/DDBJ whole genome shotgun (WGS) entry which is preliminary data.</text>
</comment>
<dbReference type="Gene3D" id="3.20.20.70">
    <property type="entry name" value="Aldolase class I"/>
    <property type="match status" value="2"/>
</dbReference>
<feature type="domain" description="Glycoside-hydrolase family GH114 TIM-barrel" evidence="3">
    <location>
        <begin position="217"/>
        <end position="332"/>
    </location>
</feature>
<gene>
    <name evidence="4" type="ORF">HGH92_05925</name>
</gene>
<name>A0A847RQ42_9BACT</name>
<dbReference type="RefSeq" id="WP_168869818.1">
    <property type="nucleotide sequence ID" value="NZ_JABAIA010000001.1"/>
</dbReference>
<proteinExistence type="predicted"/>
<dbReference type="Proteomes" id="UP000570474">
    <property type="component" value="Unassembled WGS sequence"/>
</dbReference>
<keyword evidence="2" id="KW-0732">Signal</keyword>
<dbReference type="EMBL" id="JABAIA010000001">
    <property type="protein sequence ID" value="NLR63834.1"/>
    <property type="molecule type" value="Genomic_DNA"/>
</dbReference>
<dbReference type="InterPro" id="IPR016062">
    <property type="entry name" value="TM1410-rel"/>
</dbReference>
<dbReference type="PANTHER" id="PTHR35882:SF3">
    <property type="entry name" value="GLYCOSIDE-HYDROLASE FAMILY GH114 TIM-BARREL DOMAIN-CONTAINING PROTEIN"/>
    <property type="match status" value="1"/>
</dbReference>
<evidence type="ECO:0000256" key="2">
    <source>
        <dbReference type="SAM" id="SignalP"/>
    </source>
</evidence>
<evidence type="ECO:0000313" key="5">
    <source>
        <dbReference type="Proteomes" id="UP000570474"/>
    </source>
</evidence>
<evidence type="ECO:0000313" key="4">
    <source>
        <dbReference type="EMBL" id="NLR63834.1"/>
    </source>
</evidence>
<dbReference type="InterPro" id="IPR004352">
    <property type="entry name" value="GH114_TIM-barrel"/>
</dbReference>
<dbReference type="InterPro" id="IPR013785">
    <property type="entry name" value="Aldolase_TIM"/>
</dbReference>
<dbReference type="PRINTS" id="PR01545">
    <property type="entry name" value="THEMAYE10DUF"/>
</dbReference>
<organism evidence="4 5">
    <name type="scientific">Chitinophaga varians</name>
    <dbReference type="NCBI Taxonomy" id="2202339"/>
    <lineage>
        <taxon>Bacteria</taxon>
        <taxon>Pseudomonadati</taxon>
        <taxon>Bacteroidota</taxon>
        <taxon>Chitinophagia</taxon>
        <taxon>Chitinophagales</taxon>
        <taxon>Chitinophagaceae</taxon>
        <taxon>Chitinophaga</taxon>
    </lineage>
</organism>